<dbReference type="GO" id="GO:0032259">
    <property type="term" value="P:methylation"/>
    <property type="evidence" value="ECO:0007669"/>
    <property type="project" value="UniProtKB-KW"/>
</dbReference>
<protein>
    <submittedName>
        <fullName evidence="1">Methyltransferase domain-containing protein</fullName>
    </submittedName>
</protein>
<dbReference type="GO" id="GO:0008168">
    <property type="term" value="F:methyltransferase activity"/>
    <property type="evidence" value="ECO:0007669"/>
    <property type="project" value="UniProtKB-KW"/>
</dbReference>
<comment type="caution">
    <text evidence="1">The sequence shown here is derived from an EMBL/GenBank/DDBJ whole genome shotgun (WGS) entry which is preliminary data.</text>
</comment>
<evidence type="ECO:0000313" key="1">
    <source>
        <dbReference type="EMBL" id="NGO06998.1"/>
    </source>
</evidence>
<dbReference type="SUPFAM" id="SSF53335">
    <property type="entry name" value="S-adenosyl-L-methionine-dependent methyltransferases"/>
    <property type="match status" value="1"/>
</dbReference>
<dbReference type="Proteomes" id="UP000472335">
    <property type="component" value="Unassembled WGS sequence"/>
</dbReference>
<proteinExistence type="predicted"/>
<evidence type="ECO:0000313" key="2">
    <source>
        <dbReference type="Proteomes" id="UP000472335"/>
    </source>
</evidence>
<dbReference type="InterPro" id="IPR029063">
    <property type="entry name" value="SAM-dependent_MTases_sf"/>
</dbReference>
<keyword evidence="2" id="KW-1185">Reference proteome</keyword>
<reference evidence="1 2" key="1">
    <citation type="submission" date="2020-02" db="EMBL/GenBank/DDBJ databases">
        <title>Whole-genome analyses of novel actinobacteria.</title>
        <authorList>
            <person name="Sahin N."/>
            <person name="Gencbay T."/>
        </authorList>
    </citation>
    <scope>NUCLEOTIDE SEQUENCE [LARGE SCALE GENOMIC DNA]</scope>
    <source>
        <strain evidence="1 2">HC44</strain>
    </source>
</reference>
<dbReference type="RefSeq" id="WP_165254917.1">
    <property type="nucleotide sequence ID" value="NZ_JAAKZY010000009.1"/>
</dbReference>
<dbReference type="Gene3D" id="3.40.50.150">
    <property type="entry name" value="Vaccinia Virus protein VP39"/>
    <property type="match status" value="1"/>
</dbReference>
<sequence length="465" mass="49708">MSDEATTDTTTIDAVDTTALIADHPWVADARPAPDGVLLVTPHPSATAVLPAPGPLVREHLAHWAEVYEWVYETGEGRHADDLDLSGWRSSDTGKPLPAAHMRDWVDRTVDLVLSQRPRRLLELGCGTGLLAHRLHPRLDGYVGTDVTEVAVARLHAAGLPRTAFVRAAAHEAQAPAVRQAMDQVFGPGVRPDCVLLNSVTQCFPNLVYLTAFLHHALAAVEDGGTVIVGDIRHSGLLEDHFDRVERARDLEAADADIAARVASAVAGDEELSFAPEAVREILAAQPRTVRMSVHARTMAEDTELTRYRYDLVLHVGSASGLPDASDVRRLPWQGLAGQELPTVLRAALAPGPTILHSIPNALLAAAPDAITPYDLRQALTGTDAAVLLDSGDPRMLAVAAPADCATAASHGPVRAPVGRLAHEPLPAFVRRRLPEVLRDHVRRTAPGTVPPKIVVDDASAGETR</sequence>
<dbReference type="Pfam" id="PF13489">
    <property type="entry name" value="Methyltransf_23"/>
    <property type="match status" value="1"/>
</dbReference>
<accession>A0A6G4UYY5</accession>
<gene>
    <name evidence="1" type="ORF">G5C60_04845</name>
</gene>
<keyword evidence="1" id="KW-0489">Methyltransferase</keyword>
<name>A0A6G4UYY5_9ACTN</name>
<keyword evidence="1" id="KW-0808">Transferase</keyword>
<dbReference type="CDD" id="cd02440">
    <property type="entry name" value="AdoMet_MTases"/>
    <property type="match status" value="1"/>
</dbReference>
<organism evidence="1 2">
    <name type="scientific">Streptomyces scabichelini</name>
    <dbReference type="NCBI Taxonomy" id="2711217"/>
    <lineage>
        <taxon>Bacteria</taxon>
        <taxon>Bacillati</taxon>
        <taxon>Actinomycetota</taxon>
        <taxon>Actinomycetes</taxon>
        <taxon>Kitasatosporales</taxon>
        <taxon>Streptomycetaceae</taxon>
        <taxon>Streptomyces</taxon>
    </lineage>
</organism>
<dbReference type="EMBL" id="JAAKZY010000009">
    <property type="protein sequence ID" value="NGO06998.1"/>
    <property type="molecule type" value="Genomic_DNA"/>
</dbReference>
<dbReference type="AlphaFoldDB" id="A0A6G4UYY5"/>